<proteinExistence type="predicted"/>
<dbReference type="Proteomes" id="UP000007306">
    <property type="component" value="Chromosome 1"/>
</dbReference>
<dbReference type="Gramene" id="ORGLA01G0314200.1">
    <property type="protein sequence ID" value="ORGLA01G0314200.1"/>
    <property type="gene ID" value="ORGLA01G0314200"/>
</dbReference>
<keyword evidence="2" id="KW-1185">Reference proteome</keyword>
<reference evidence="1 2" key="2">
    <citation type="submission" date="2018-04" db="EMBL/GenBank/DDBJ databases">
        <title>OglaRS2 (Oryza glaberrima Reference Sequence Version 2).</title>
        <authorList>
            <person name="Zhang J."/>
            <person name="Kudrna D."/>
            <person name="Lee S."/>
            <person name="Talag J."/>
            <person name="Rajasekar S."/>
            <person name="Wing R.A."/>
        </authorList>
    </citation>
    <scope>NUCLEOTIDE SEQUENCE [LARGE SCALE GENOMIC DNA]</scope>
    <source>
        <strain evidence="1 2">cv. IRGC 96717</strain>
    </source>
</reference>
<sequence length="73" mass="8208">MHMVDGDSIWHTMEVLCAYGMRSRIWKVSKFGTFGYVKFVSCTIGFPKVFRTPSMSLVRGFRLPTSGINRGGA</sequence>
<accession>I1NTF2</accession>
<dbReference type="AlphaFoldDB" id="I1NTF2"/>
<protein>
    <submittedName>
        <fullName evidence="1">Uncharacterized protein</fullName>
    </submittedName>
</protein>
<organism evidence="1 2">
    <name type="scientific">Oryza glaberrima</name>
    <name type="common">African rice</name>
    <dbReference type="NCBI Taxonomy" id="4538"/>
    <lineage>
        <taxon>Eukaryota</taxon>
        <taxon>Viridiplantae</taxon>
        <taxon>Streptophyta</taxon>
        <taxon>Embryophyta</taxon>
        <taxon>Tracheophyta</taxon>
        <taxon>Spermatophyta</taxon>
        <taxon>Magnoliopsida</taxon>
        <taxon>Liliopsida</taxon>
        <taxon>Poales</taxon>
        <taxon>Poaceae</taxon>
        <taxon>BOP clade</taxon>
        <taxon>Oryzoideae</taxon>
        <taxon>Oryzeae</taxon>
        <taxon>Oryzinae</taxon>
        <taxon>Oryza</taxon>
    </lineage>
</organism>
<evidence type="ECO:0000313" key="2">
    <source>
        <dbReference type="Proteomes" id="UP000007306"/>
    </source>
</evidence>
<dbReference type="EnsemblPlants" id="ORGLA01G0314200.1">
    <property type="protein sequence ID" value="ORGLA01G0314200.1"/>
    <property type="gene ID" value="ORGLA01G0314200"/>
</dbReference>
<dbReference type="HOGENOM" id="CLU_181795_0_0_1"/>
<reference evidence="1" key="1">
    <citation type="submission" date="2015-06" db="UniProtKB">
        <authorList>
            <consortium name="EnsemblPlants"/>
        </authorList>
    </citation>
    <scope>IDENTIFICATION</scope>
</reference>
<evidence type="ECO:0000313" key="1">
    <source>
        <dbReference type="EnsemblPlants" id="ORGLA01G0314200.1"/>
    </source>
</evidence>
<name>I1NTF2_ORYGL</name>